<protein>
    <submittedName>
        <fullName evidence="1">Uncharacterized protein</fullName>
    </submittedName>
</protein>
<reference evidence="1" key="1">
    <citation type="submission" date="2018-04" db="EMBL/GenBank/DDBJ databases">
        <title>Transcriptome of Schizaphis graminum biotype I.</title>
        <authorList>
            <person name="Scully E.D."/>
            <person name="Geib S.M."/>
            <person name="Palmer N.A."/>
            <person name="Koch K."/>
            <person name="Bradshaw J."/>
            <person name="Heng-Moss T."/>
            <person name="Sarath G."/>
        </authorList>
    </citation>
    <scope>NUCLEOTIDE SEQUENCE</scope>
</reference>
<organism evidence="1">
    <name type="scientific">Schizaphis graminum</name>
    <name type="common">Green bug aphid</name>
    <dbReference type="NCBI Taxonomy" id="13262"/>
    <lineage>
        <taxon>Eukaryota</taxon>
        <taxon>Metazoa</taxon>
        <taxon>Ecdysozoa</taxon>
        <taxon>Arthropoda</taxon>
        <taxon>Hexapoda</taxon>
        <taxon>Insecta</taxon>
        <taxon>Pterygota</taxon>
        <taxon>Neoptera</taxon>
        <taxon>Paraneoptera</taxon>
        <taxon>Hemiptera</taxon>
        <taxon>Sternorrhyncha</taxon>
        <taxon>Aphidomorpha</taxon>
        <taxon>Aphidoidea</taxon>
        <taxon>Aphididae</taxon>
        <taxon>Aphidini</taxon>
        <taxon>Schizaphis</taxon>
    </lineage>
</organism>
<dbReference type="AlphaFoldDB" id="A0A2S2NN13"/>
<sequence>MRIYLTYFPWEEQFFFSPGRKMSKCGTGIAASHDKERKLFNHSAYSSAEAYSGSGCGGPVNSQKTLNASGLRFLTDQPHASAQSNVPELAPEVDTFYSMYK</sequence>
<name>A0A2S2NN13_SCHGA</name>
<proteinExistence type="predicted"/>
<evidence type="ECO:0000313" key="1">
    <source>
        <dbReference type="EMBL" id="MBY18581.1"/>
    </source>
</evidence>
<gene>
    <name evidence="1" type="ORF">g.111690</name>
</gene>
<dbReference type="EMBL" id="GGMR01005962">
    <property type="protein sequence ID" value="MBY18581.1"/>
    <property type="molecule type" value="Transcribed_RNA"/>
</dbReference>
<accession>A0A2S2NN13</accession>